<dbReference type="GO" id="GO:0061504">
    <property type="term" value="P:cyclic threonylcarbamoyladenosine biosynthetic process"/>
    <property type="evidence" value="ECO:0007669"/>
    <property type="project" value="TreeGrafter"/>
</dbReference>
<accession>A0A975SNS2</accession>
<keyword evidence="3" id="KW-1185">Reference proteome</keyword>
<protein>
    <submittedName>
        <fullName evidence="2">tRNA threonylcarbamoyladenosine dehydratase</fullName>
    </submittedName>
</protein>
<evidence type="ECO:0000313" key="2">
    <source>
        <dbReference type="EMBL" id="QWT49768.1"/>
    </source>
</evidence>
<dbReference type="KEGG" id="aiq:Azoinq_03905"/>
<dbReference type="RefSeq" id="WP_216125697.1">
    <property type="nucleotide sequence ID" value="NZ_CP064782.1"/>
</dbReference>
<dbReference type="PANTHER" id="PTHR43267:SF1">
    <property type="entry name" value="TRNA THREONYLCARBAMOYLADENOSINE DEHYDRATASE"/>
    <property type="match status" value="1"/>
</dbReference>
<evidence type="ECO:0000259" key="1">
    <source>
        <dbReference type="Pfam" id="PF00899"/>
    </source>
</evidence>
<name>A0A975SNS2_9RHOO</name>
<dbReference type="PANTHER" id="PTHR43267">
    <property type="entry name" value="TRNA THREONYLCARBAMOYLADENOSINE DEHYDRATASE"/>
    <property type="match status" value="1"/>
</dbReference>
<dbReference type="EMBL" id="CP064782">
    <property type="protein sequence ID" value="QWT49768.1"/>
    <property type="molecule type" value="Genomic_DNA"/>
</dbReference>
<dbReference type="Pfam" id="PF00899">
    <property type="entry name" value="ThiF"/>
    <property type="match status" value="1"/>
</dbReference>
<gene>
    <name evidence="2" type="ORF">Azoinq_03905</name>
</gene>
<dbReference type="CDD" id="cd00755">
    <property type="entry name" value="YgdL_like"/>
    <property type="match status" value="1"/>
</dbReference>
<dbReference type="InterPro" id="IPR000594">
    <property type="entry name" value="ThiF_NAD_FAD-bd"/>
</dbReference>
<dbReference type="AlphaFoldDB" id="A0A975SNS2"/>
<dbReference type="GO" id="GO:0061503">
    <property type="term" value="F:tRNA threonylcarbamoyladenosine dehydratase"/>
    <property type="evidence" value="ECO:0007669"/>
    <property type="project" value="TreeGrafter"/>
</dbReference>
<evidence type="ECO:0000313" key="3">
    <source>
        <dbReference type="Proteomes" id="UP000683428"/>
    </source>
</evidence>
<sequence length="295" mass="30763">MATPPLAPQSPIPDAAVAAGTAPSLSPAESGAAPLLPEAAGPDYGRRFGGVARLYGPAALARFQAAHVCIVGVGGVGSWVAEALARSAVGRLTLVDLDHVAESNMNRQIHALEDTLGQAKVEAMAARIRAINPACRVDWIDDFVTPDNLDELLEPAGPFDLLVDAIDGVRAKTALIAWCRRRGLAVVTAGAAGGQLDPTRLRVDDLSRTIQDPLLSKVRGQLRKFHGFPRDPKKKFNVPAVFSDEPLRYPEPAQSCEAEPRGPAGLSCAGFGSSVCVTASVGLAAASVALKILSQ</sequence>
<reference evidence="2" key="1">
    <citation type="submission" date="2020-11" db="EMBL/GenBank/DDBJ databases">
        <title>Azospira inquinata sp. nov.</title>
        <authorList>
            <person name="Moe W.M."/>
            <person name="Mikes M.C."/>
        </authorList>
    </citation>
    <scope>NUCLEOTIDE SEQUENCE</scope>
    <source>
        <strain evidence="2">Azo-3</strain>
    </source>
</reference>
<organism evidence="2 3">
    <name type="scientific">Azospira inquinata</name>
    <dbReference type="NCBI Taxonomy" id="2785627"/>
    <lineage>
        <taxon>Bacteria</taxon>
        <taxon>Pseudomonadati</taxon>
        <taxon>Pseudomonadota</taxon>
        <taxon>Betaproteobacteria</taxon>
        <taxon>Rhodocyclales</taxon>
        <taxon>Rhodocyclaceae</taxon>
        <taxon>Azospira</taxon>
    </lineage>
</organism>
<proteinExistence type="predicted"/>
<dbReference type="InterPro" id="IPR045886">
    <property type="entry name" value="ThiF/MoeB/HesA"/>
</dbReference>
<feature type="domain" description="THIF-type NAD/FAD binding fold" evidence="1">
    <location>
        <begin position="54"/>
        <end position="294"/>
    </location>
</feature>
<dbReference type="Proteomes" id="UP000683428">
    <property type="component" value="Chromosome"/>
</dbReference>